<evidence type="ECO:0000256" key="1">
    <source>
        <dbReference type="ARBA" id="ARBA00006987"/>
    </source>
</evidence>
<protein>
    <submittedName>
        <fullName evidence="3">Tripartite tricarboxylate transporter substrate binding protein</fullName>
    </submittedName>
</protein>
<dbReference type="CDD" id="cd07012">
    <property type="entry name" value="PBP2_Bug_TTT"/>
    <property type="match status" value="1"/>
</dbReference>
<gene>
    <name evidence="3" type="ORF">EAH89_26660</name>
</gene>
<feature type="chain" id="PRO_5021185893" evidence="2">
    <location>
        <begin position="33"/>
        <end position="337"/>
    </location>
</feature>
<sequence>MIGGRRVLGLLHRRVLLVSPLLGALASSRAGAQPLPGGLSYPSRPVRVIVPFPAGGSNDTSARIAAEQLRGLWGQPFVVENLSGAGGNVGTANFARAEADGYTLLVTPPGPLSINQFLFRDLGFAPEGFVPVTVLCETPNVAIVSIASGIRTLGELIERAKARPETLTYASQGVGTTSHLTAALFQDLTGTKLVHVPYRGEAPALTDVVGGRVDMIFSNVTGALAQHQAGRVRMLAVADMERAPEIPDVPAAAEAGLPGFRSTAWFAAVAPAGTPATVVARLHEGLSQVLRSPEVQRRYRELGAAVVGGTPAETAAFVAAERTRWGALVQRANVTVE</sequence>
<keyword evidence="2" id="KW-0732">Signal</keyword>
<reference evidence="3 4" key="1">
    <citation type="journal article" date="2019" name="Environ. Microbiol.">
        <title>Species interactions and distinct microbial communities in high Arctic permafrost affected cryosols are associated with the CH4 and CO2 gas fluxes.</title>
        <authorList>
            <person name="Altshuler I."/>
            <person name="Hamel J."/>
            <person name="Turney S."/>
            <person name="Magnuson E."/>
            <person name="Levesque R."/>
            <person name="Greer C."/>
            <person name="Whyte L.G."/>
        </authorList>
    </citation>
    <scope>NUCLEOTIDE SEQUENCE [LARGE SCALE GENOMIC DNA]</scope>
    <source>
        <strain evidence="3 4">S9.3B</strain>
    </source>
</reference>
<dbReference type="PANTHER" id="PTHR42928">
    <property type="entry name" value="TRICARBOXYLATE-BINDING PROTEIN"/>
    <property type="match status" value="1"/>
</dbReference>
<dbReference type="Pfam" id="PF03401">
    <property type="entry name" value="TctC"/>
    <property type="match status" value="1"/>
</dbReference>
<dbReference type="InterPro" id="IPR005064">
    <property type="entry name" value="BUG"/>
</dbReference>
<dbReference type="Proteomes" id="UP000317078">
    <property type="component" value="Unassembled WGS sequence"/>
</dbReference>
<dbReference type="OrthoDB" id="7250553at2"/>
<dbReference type="AlphaFoldDB" id="A0A502F4G1"/>
<dbReference type="PIRSF" id="PIRSF017082">
    <property type="entry name" value="YflP"/>
    <property type="match status" value="1"/>
</dbReference>
<organism evidence="3 4">
    <name type="scientific">Muricoccus nepalensis</name>
    <dbReference type="NCBI Taxonomy" id="1854500"/>
    <lineage>
        <taxon>Bacteria</taxon>
        <taxon>Pseudomonadati</taxon>
        <taxon>Pseudomonadota</taxon>
        <taxon>Alphaproteobacteria</taxon>
        <taxon>Acetobacterales</taxon>
        <taxon>Roseomonadaceae</taxon>
        <taxon>Muricoccus</taxon>
    </lineage>
</organism>
<dbReference type="PANTHER" id="PTHR42928:SF5">
    <property type="entry name" value="BLR1237 PROTEIN"/>
    <property type="match status" value="1"/>
</dbReference>
<name>A0A502F4G1_9PROT</name>
<comment type="caution">
    <text evidence="3">The sequence shown here is derived from an EMBL/GenBank/DDBJ whole genome shotgun (WGS) entry which is preliminary data.</text>
</comment>
<dbReference type="SUPFAM" id="SSF53850">
    <property type="entry name" value="Periplasmic binding protein-like II"/>
    <property type="match status" value="1"/>
</dbReference>
<evidence type="ECO:0000313" key="4">
    <source>
        <dbReference type="Proteomes" id="UP000317078"/>
    </source>
</evidence>
<accession>A0A502F4G1</accession>
<evidence type="ECO:0000256" key="2">
    <source>
        <dbReference type="SAM" id="SignalP"/>
    </source>
</evidence>
<dbReference type="EMBL" id="RCZP01000048">
    <property type="protein sequence ID" value="TPG44923.1"/>
    <property type="molecule type" value="Genomic_DNA"/>
</dbReference>
<proteinExistence type="inferred from homology"/>
<dbReference type="Gene3D" id="3.40.190.150">
    <property type="entry name" value="Bordetella uptake gene, domain 1"/>
    <property type="match status" value="1"/>
</dbReference>
<comment type="similarity">
    <text evidence="1">Belongs to the UPF0065 (bug) family.</text>
</comment>
<keyword evidence="4" id="KW-1185">Reference proteome</keyword>
<dbReference type="Gene3D" id="3.40.190.10">
    <property type="entry name" value="Periplasmic binding protein-like II"/>
    <property type="match status" value="1"/>
</dbReference>
<feature type="signal peptide" evidence="2">
    <location>
        <begin position="1"/>
        <end position="32"/>
    </location>
</feature>
<evidence type="ECO:0000313" key="3">
    <source>
        <dbReference type="EMBL" id="TPG44923.1"/>
    </source>
</evidence>
<dbReference type="InterPro" id="IPR042100">
    <property type="entry name" value="Bug_dom1"/>
</dbReference>